<name>A0A3B1CYN5_9ZZZZ</name>
<keyword evidence="7" id="KW-0998">Cell outer membrane</keyword>
<protein>
    <recommendedName>
        <fullName evidence="8">POTRA domain-containing protein</fullName>
    </recommendedName>
</protein>
<keyword evidence="3" id="KW-0812">Transmembrane</keyword>
<dbReference type="InterPro" id="IPR000184">
    <property type="entry name" value="Bac_surfAg_D15"/>
</dbReference>
<gene>
    <name evidence="9" type="ORF">MNBD_NITROSPIRAE02-1199</name>
</gene>
<dbReference type="Gene3D" id="2.40.160.50">
    <property type="entry name" value="membrane protein fhac: a member of the omp85/tpsb transporter family"/>
    <property type="match status" value="1"/>
</dbReference>
<feature type="domain" description="POTRA" evidence="8">
    <location>
        <begin position="497"/>
        <end position="569"/>
    </location>
</feature>
<dbReference type="InterPro" id="IPR039910">
    <property type="entry name" value="D15-like"/>
</dbReference>
<dbReference type="PROSITE" id="PS51779">
    <property type="entry name" value="POTRA"/>
    <property type="match status" value="2"/>
</dbReference>
<dbReference type="InterPro" id="IPR023707">
    <property type="entry name" value="OM_assembly_BamA"/>
</dbReference>
<dbReference type="PANTHER" id="PTHR12815:SF47">
    <property type="entry name" value="TRANSLOCATION AND ASSEMBLY MODULE SUBUNIT TAMA"/>
    <property type="match status" value="1"/>
</dbReference>
<keyword evidence="6" id="KW-0472">Membrane</keyword>
<evidence type="ECO:0000256" key="3">
    <source>
        <dbReference type="ARBA" id="ARBA00022692"/>
    </source>
</evidence>
<dbReference type="GO" id="GO:0071709">
    <property type="term" value="P:membrane assembly"/>
    <property type="evidence" value="ECO:0007669"/>
    <property type="project" value="InterPro"/>
</dbReference>
<dbReference type="NCBIfam" id="TIGR03303">
    <property type="entry name" value="OM_YaeT"/>
    <property type="match status" value="1"/>
</dbReference>
<dbReference type="AlphaFoldDB" id="A0A3B1CYN5"/>
<dbReference type="PANTHER" id="PTHR12815">
    <property type="entry name" value="SORTING AND ASSEMBLY MACHINERY SAMM50 PROTEIN FAMILY MEMBER"/>
    <property type="match status" value="1"/>
</dbReference>
<evidence type="ECO:0000256" key="1">
    <source>
        <dbReference type="ARBA" id="ARBA00004370"/>
    </source>
</evidence>
<sequence length="901" mass="102142">MRAETQGRRLVRNTCCLLLALMIIPFFLILPLKVQAAEGFLVEKIVIKGLASCTKDELRYLLDVHPGLVDRRTISDGIKRAFRKGIFEDIAVSYAPEKTLVIQVREREYIYKIKVSGNRYLSGREIKKMFILKEDGIMRYDLIETAREKLRNSLGLIGFPEASLSLTVEKAPKPYRVVIKIKVNEGEPLVIRRIEIKGADQSLQQKMYIEPGDIYNVEKIKKDMVRIREYLKSKGYLNPAVGPFTFSEGILTVPVSPGKRLKVEINGNTEISTSKLLKIMPFSEAEEVEDELIEEVSAKILSLYHQKGFIYAQVAPLRTDDEKTISLIFFIYEGKAYKIQKIKFENNSISEKILKNVINQQEGSPYDPDLLEPDTEVITGLYRALGYLNAEIVDTTVNISGETGTVDIIFFLNEGPQFRIAEVIAEGNTFFSDKEVYRILNIKKDAPYNELDIIDAKKRLTDSYKEQGFTDINVSVDTRTSGQSVKVIFRITEGDKEYFGKTIVRGNMFTRTEVIEREFLHKEGEPFNYKLLLEGTKRLYRLGLFKDINIKLLDKKDNQRDIVITVSERNPGVVEFSIGYDDYEGLRGSIDISYRNLWGMNRRIHLRGELSTLEKRFVLGYHEPYLFGKPVVFNTFLLRENRTEKSIDTGEVWYRMKKNSSGVSIEKNLTNNLKAQIAYDFSLVKTFDLKPDVVLSREDEGTLAISSIRTGALYDTRDNPFDPARGVLVGASLKLASTYLLGETDFIKLTVHGSSYRRLGRRFTLALAVKGGAAQGFADTRQLPIVERFFLGGRNTVRGFEQDTLGPKGIDGTPTGGNAFLMSNIELRTYIGKGLSIVGFLDGGNVWTKTVNMDLTLRYTAGLGIRYRTPVGPIRIDYGHKLDRREGESAGEVHFSIGHAF</sequence>
<keyword evidence="4" id="KW-0732">Signal</keyword>
<dbReference type="Pfam" id="PF07244">
    <property type="entry name" value="POTRA"/>
    <property type="match status" value="6"/>
</dbReference>
<evidence type="ECO:0000256" key="2">
    <source>
        <dbReference type="ARBA" id="ARBA00022452"/>
    </source>
</evidence>
<feature type="domain" description="POTRA" evidence="8">
    <location>
        <begin position="418"/>
        <end position="494"/>
    </location>
</feature>
<keyword evidence="5" id="KW-0677">Repeat</keyword>
<evidence type="ECO:0000259" key="8">
    <source>
        <dbReference type="PROSITE" id="PS51779"/>
    </source>
</evidence>
<dbReference type="GO" id="GO:0019867">
    <property type="term" value="C:outer membrane"/>
    <property type="evidence" value="ECO:0007669"/>
    <property type="project" value="InterPro"/>
</dbReference>
<dbReference type="InterPro" id="IPR034746">
    <property type="entry name" value="POTRA"/>
</dbReference>
<dbReference type="Gene3D" id="3.10.20.310">
    <property type="entry name" value="membrane protein fhac"/>
    <property type="match status" value="7"/>
</dbReference>
<accession>A0A3B1CYN5</accession>
<dbReference type="EMBL" id="UOGH01000104">
    <property type="protein sequence ID" value="VAX29008.1"/>
    <property type="molecule type" value="Genomic_DNA"/>
</dbReference>
<evidence type="ECO:0000313" key="9">
    <source>
        <dbReference type="EMBL" id="VAX29008.1"/>
    </source>
</evidence>
<evidence type="ECO:0000256" key="7">
    <source>
        <dbReference type="ARBA" id="ARBA00023237"/>
    </source>
</evidence>
<evidence type="ECO:0000256" key="5">
    <source>
        <dbReference type="ARBA" id="ARBA00022737"/>
    </source>
</evidence>
<evidence type="ECO:0000256" key="6">
    <source>
        <dbReference type="ARBA" id="ARBA00023136"/>
    </source>
</evidence>
<comment type="subcellular location">
    <subcellularLocation>
        <location evidence="1">Membrane</location>
    </subcellularLocation>
</comment>
<reference evidence="9" key="1">
    <citation type="submission" date="2018-06" db="EMBL/GenBank/DDBJ databases">
        <authorList>
            <person name="Zhirakovskaya E."/>
        </authorList>
    </citation>
    <scope>NUCLEOTIDE SEQUENCE</scope>
</reference>
<proteinExistence type="predicted"/>
<keyword evidence="2" id="KW-1134">Transmembrane beta strand</keyword>
<organism evidence="9">
    <name type="scientific">hydrothermal vent metagenome</name>
    <dbReference type="NCBI Taxonomy" id="652676"/>
    <lineage>
        <taxon>unclassified sequences</taxon>
        <taxon>metagenomes</taxon>
        <taxon>ecological metagenomes</taxon>
    </lineage>
</organism>
<dbReference type="InterPro" id="IPR010827">
    <property type="entry name" value="BamA/TamA_POTRA"/>
</dbReference>
<dbReference type="Pfam" id="PF01103">
    <property type="entry name" value="Omp85"/>
    <property type="match status" value="1"/>
</dbReference>
<dbReference type="PIRSF" id="PIRSF006076">
    <property type="entry name" value="OM_assembly_OMP85"/>
    <property type="match status" value="1"/>
</dbReference>
<evidence type="ECO:0000256" key="4">
    <source>
        <dbReference type="ARBA" id="ARBA00022729"/>
    </source>
</evidence>